<dbReference type="InterPro" id="IPR009061">
    <property type="entry name" value="DNA-bd_dom_put_sf"/>
</dbReference>
<dbReference type="PANTHER" id="PTHR30204">
    <property type="entry name" value="REDOX-CYCLING DRUG-SENSING TRANSCRIPTIONAL ACTIVATOR SOXR"/>
    <property type="match status" value="1"/>
</dbReference>
<feature type="region of interest" description="Disordered" evidence="2">
    <location>
        <begin position="95"/>
        <end position="116"/>
    </location>
</feature>
<evidence type="ECO:0000313" key="5">
    <source>
        <dbReference type="Proteomes" id="UP001500603"/>
    </source>
</evidence>
<proteinExistence type="predicted"/>
<evidence type="ECO:0000256" key="2">
    <source>
        <dbReference type="SAM" id="MobiDB-lite"/>
    </source>
</evidence>
<dbReference type="Proteomes" id="UP001500603">
    <property type="component" value="Unassembled WGS sequence"/>
</dbReference>
<dbReference type="Gene3D" id="1.10.1660.10">
    <property type="match status" value="1"/>
</dbReference>
<dbReference type="PROSITE" id="PS50937">
    <property type="entry name" value="HTH_MERR_2"/>
    <property type="match status" value="1"/>
</dbReference>
<dbReference type="PANTHER" id="PTHR30204:SF93">
    <property type="entry name" value="HTH MERR-TYPE DOMAIN-CONTAINING PROTEIN"/>
    <property type="match status" value="1"/>
</dbReference>
<dbReference type="InterPro" id="IPR000551">
    <property type="entry name" value="MerR-type_HTH_dom"/>
</dbReference>
<organism evidence="4 5">
    <name type="scientific">Nocardia callitridis</name>
    <dbReference type="NCBI Taxonomy" id="648753"/>
    <lineage>
        <taxon>Bacteria</taxon>
        <taxon>Bacillati</taxon>
        <taxon>Actinomycetota</taxon>
        <taxon>Actinomycetes</taxon>
        <taxon>Mycobacteriales</taxon>
        <taxon>Nocardiaceae</taxon>
        <taxon>Nocardia</taxon>
    </lineage>
</organism>
<reference evidence="5" key="1">
    <citation type="journal article" date="2019" name="Int. J. Syst. Evol. Microbiol.">
        <title>The Global Catalogue of Microorganisms (GCM) 10K type strain sequencing project: providing services to taxonomists for standard genome sequencing and annotation.</title>
        <authorList>
            <consortium name="The Broad Institute Genomics Platform"/>
            <consortium name="The Broad Institute Genome Sequencing Center for Infectious Disease"/>
            <person name="Wu L."/>
            <person name="Ma J."/>
        </authorList>
    </citation>
    <scope>NUCLEOTIDE SEQUENCE [LARGE SCALE GENOMIC DNA]</scope>
    <source>
        <strain evidence="5">JCM 18298</strain>
    </source>
</reference>
<dbReference type="Pfam" id="PF13411">
    <property type="entry name" value="MerR_1"/>
    <property type="match status" value="1"/>
</dbReference>
<gene>
    <name evidence="4" type="ORF">GCM10023318_45850</name>
</gene>
<dbReference type="InterPro" id="IPR047057">
    <property type="entry name" value="MerR_fam"/>
</dbReference>
<feature type="compositionally biased region" description="Polar residues" evidence="2">
    <location>
        <begin position="236"/>
        <end position="245"/>
    </location>
</feature>
<dbReference type="EMBL" id="BAABJM010000005">
    <property type="protein sequence ID" value="GAA5062336.1"/>
    <property type="molecule type" value="Genomic_DNA"/>
</dbReference>
<evidence type="ECO:0000259" key="3">
    <source>
        <dbReference type="PROSITE" id="PS50937"/>
    </source>
</evidence>
<feature type="domain" description="HTH merR-type" evidence="3">
    <location>
        <begin position="6"/>
        <end position="74"/>
    </location>
</feature>
<accession>A0ABP9KN47</accession>
<protein>
    <recommendedName>
        <fullName evidence="3">HTH merR-type domain-containing protein</fullName>
    </recommendedName>
</protein>
<keyword evidence="5" id="KW-1185">Reference proteome</keyword>
<sequence length="260" mass="28500">MAADSEFTIDELARAADTTVRSVRVYHERGLLPSPEVRGRIGYYGSDHLGRLQTISRLLGRGMKLNGIRELLEAWDRGDGLADVLGVRDAEDSLASIGAPDGAEGDGEQAQHEHSELPEYARQALANSDDPLEAYRVTNPRCCDLATRLADTGLPAADTFRLIERLRTDVDRTVDRYATELFYRLAGQSYEESDRTPRDRAKLETDLAIARLIATRAAAELLDQAFARHSELPDPATSSDPSATTDPILRVPAEAPQPSS</sequence>
<dbReference type="RefSeq" id="WP_345497789.1">
    <property type="nucleotide sequence ID" value="NZ_BAABJM010000005.1"/>
</dbReference>
<name>A0ABP9KN47_9NOCA</name>
<comment type="caution">
    <text evidence="4">The sequence shown here is derived from an EMBL/GenBank/DDBJ whole genome shotgun (WGS) entry which is preliminary data.</text>
</comment>
<feature type="region of interest" description="Disordered" evidence="2">
    <location>
        <begin position="230"/>
        <end position="260"/>
    </location>
</feature>
<dbReference type="SUPFAM" id="SSF46955">
    <property type="entry name" value="Putative DNA-binding domain"/>
    <property type="match status" value="1"/>
</dbReference>
<keyword evidence="1" id="KW-0238">DNA-binding</keyword>
<dbReference type="SMART" id="SM00422">
    <property type="entry name" value="HTH_MERR"/>
    <property type="match status" value="1"/>
</dbReference>
<evidence type="ECO:0000313" key="4">
    <source>
        <dbReference type="EMBL" id="GAA5062336.1"/>
    </source>
</evidence>
<evidence type="ECO:0000256" key="1">
    <source>
        <dbReference type="ARBA" id="ARBA00023125"/>
    </source>
</evidence>